<dbReference type="Proteomes" id="UP000603474">
    <property type="component" value="Unassembled WGS sequence"/>
</dbReference>
<accession>A0ABR7KB35</accession>
<keyword evidence="3" id="KW-1185">Reference proteome</keyword>
<evidence type="ECO:0000313" key="2">
    <source>
        <dbReference type="EMBL" id="MBC6009931.1"/>
    </source>
</evidence>
<evidence type="ECO:0000313" key="3">
    <source>
        <dbReference type="Proteomes" id="UP000603474"/>
    </source>
</evidence>
<organism evidence="2 3">
    <name type="scientific">Catenibacterium faecis</name>
    <dbReference type="NCBI Taxonomy" id="2764323"/>
    <lineage>
        <taxon>Bacteria</taxon>
        <taxon>Bacillati</taxon>
        <taxon>Bacillota</taxon>
        <taxon>Erysipelotrichia</taxon>
        <taxon>Erysipelotrichales</taxon>
        <taxon>Coprobacillaceae</taxon>
        <taxon>Catenibacterium</taxon>
    </lineage>
</organism>
<dbReference type="EMBL" id="JACRWG010000023">
    <property type="protein sequence ID" value="MBC6009931.1"/>
    <property type="molecule type" value="Genomic_DNA"/>
</dbReference>
<dbReference type="RefSeq" id="WP_158546357.1">
    <property type="nucleotide sequence ID" value="NZ_JACRWG010000023.1"/>
</dbReference>
<proteinExistence type="predicted"/>
<keyword evidence="1" id="KW-0472">Membrane</keyword>
<sequence length="50" mass="6093">MKNLRFYIIFLSLSILFLLFDWYYSRKLNLDYIKIIILSITVVFACQLLI</sequence>
<feature type="transmembrane region" description="Helical" evidence="1">
    <location>
        <begin position="7"/>
        <end position="24"/>
    </location>
</feature>
<keyword evidence="1" id="KW-1133">Transmembrane helix</keyword>
<keyword evidence="1" id="KW-0812">Transmembrane</keyword>
<reference evidence="2 3" key="1">
    <citation type="submission" date="2020-08" db="EMBL/GenBank/DDBJ databases">
        <authorList>
            <person name="Liu C."/>
            <person name="Sun Q."/>
        </authorList>
    </citation>
    <scope>NUCLEOTIDE SEQUENCE [LARGE SCALE GENOMIC DNA]</scope>
    <source>
        <strain evidence="2 3">NSJ-22</strain>
    </source>
</reference>
<protein>
    <submittedName>
        <fullName evidence="2">Uncharacterized protein</fullName>
    </submittedName>
</protein>
<evidence type="ECO:0000256" key="1">
    <source>
        <dbReference type="SAM" id="Phobius"/>
    </source>
</evidence>
<gene>
    <name evidence="2" type="ORF">H8909_06690</name>
</gene>
<comment type="caution">
    <text evidence="2">The sequence shown here is derived from an EMBL/GenBank/DDBJ whole genome shotgun (WGS) entry which is preliminary data.</text>
</comment>
<name>A0ABR7KB35_9FIRM</name>